<comment type="similarity">
    <text evidence="11 12">Belongs to the TonB-dependent receptor family.</text>
</comment>
<keyword evidence="8 12" id="KW-0798">TonB box</keyword>
<sequence length="700" mass="76769">MTIRPDRRLPVAFAVAMAIGVPVYAQTGTPASDNEPDALQSLAPIEVESVRLNTEVLTTPAAVDVTEAQDIQQGRAKAQLDSALNRTPGVYANNGSNFAQNLRISIRGFGARSAFGVRGVRVRVDGIPETLPDGQAQTDSIDLGAVERLEVIRGPFSALYGNATGGVVDITTTTPASGPVDRGELTIGSYGYRRIEAATAREHGDWGYALTASQLDLDGYRENGEVKKQQLTGKLERRVGATGTLRLVTRILDAPDTQDPGGITLEQARADRRSARDANLAFDSRQYASQQTVGLVYEDQFSDQQSYEANLFYTNRDFIQYLPFRSDDPEVNDGVVAYDRDFFGGGLQTTRFDNLFGHENQLVAGVDVQVQQDARERFDNVAGDKGALGLEEDQQATSVGVFAQNVFSLTRDLELTTGVRYDYLDFDIDDAFINATDPDDSGGRTYHEVSANAGLSYAWAERQRVYANVANAFESPTFTEFADPAGNGGFNGDLDPQKAVQYEIGAKGEVGNAARYQISAFWIDVEDELVVFNDDGRRDFFENSGKSRRKGIEAKLEYALTPDLSATAAYTLANYEYREFVDNNGNDYAGNAIPGLPEERLFGELAWRRPDFGYAVADMRYASSFFADNANTAKIDNAWIFNGRVGKTIPAGGDELTVYLGIDNIFDEAYFDNIRINAFGGRYYEPAPGRTFYTGLAYEL</sequence>
<proteinExistence type="inferred from homology"/>
<feature type="signal peptide" evidence="13">
    <location>
        <begin position="1"/>
        <end position="25"/>
    </location>
</feature>
<keyword evidence="3 11" id="KW-1134">Transmembrane beta strand</keyword>
<evidence type="ECO:0000256" key="12">
    <source>
        <dbReference type="RuleBase" id="RU003357"/>
    </source>
</evidence>
<keyword evidence="4" id="KW-0410">Iron transport</keyword>
<reference evidence="16 17" key="1">
    <citation type="submission" date="2013-03" db="EMBL/GenBank/DDBJ databases">
        <title>Salinisphaera dokdonensis CL-ES53 Genome Sequencing.</title>
        <authorList>
            <person name="Li C."/>
            <person name="Lai Q."/>
            <person name="Shao Z."/>
        </authorList>
    </citation>
    <scope>NUCLEOTIDE SEQUENCE [LARGE SCALE GENOMIC DNA]</scope>
    <source>
        <strain evidence="16 17">CL-ES53</strain>
    </source>
</reference>
<evidence type="ECO:0000313" key="17">
    <source>
        <dbReference type="Proteomes" id="UP001460888"/>
    </source>
</evidence>
<evidence type="ECO:0000313" key="16">
    <source>
        <dbReference type="EMBL" id="MES1927804.1"/>
    </source>
</evidence>
<dbReference type="PANTHER" id="PTHR32552">
    <property type="entry name" value="FERRICHROME IRON RECEPTOR-RELATED"/>
    <property type="match status" value="1"/>
</dbReference>
<dbReference type="EMBL" id="APND01000001">
    <property type="protein sequence ID" value="MES1927804.1"/>
    <property type="molecule type" value="Genomic_DNA"/>
</dbReference>
<evidence type="ECO:0000256" key="13">
    <source>
        <dbReference type="SAM" id="SignalP"/>
    </source>
</evidence>
<evidence type="ECO:0000256" key="9">
    <source>
        <dbReference type="ARBA" id="ARBA00023136"/>
    </source>
</evidence>
<keyword evidence="17" id="KW-1185">Reference proteome</keyword>
<accession>A0ABV2AXE2</accession>
<organism evidence="16 17">
    <name type="scientific">Salinisphaera dokdonensis CL-ES53</name>
    <dbReference type="NCBI Taxonomy" id="1304272"/>
    <lineage>
        <taxon>Bacteria</taxon>
        <taxon>Pseudomonadati</taxon>
        <taxon>Pseudomonadota</taxon>
        <taxon>Gammaproteobacteria</taxon>
        <taxon>Salinisphaerales</taxon>
        <taxon>Salinisphaeraceae</taxon>
        <taxon>Salinisphaera</taxon>
    </lineage>
</organism>
<dbReference type="SUPFAM" id="SSF56935">
    <property type="entry name" value="Porins"/>
    <property type="match status" value="1"/>
</dbReference>
<dbReference type="PROSITE" id="PS52016">
    <property type="entry name" value="TONB_DEPENDENT_REC_3"/>
    <property type="match status" value="1"/>
</dbReference>
<feature type="chain" id="PRO_5047143584" evidence="13">
    <location>
        <begin position="26"/>
        <end position="700"/>
    </location>
</feature>
<dbReference type="Pfam" id="PF07715">
    <property type="entry name" value="Plug"/>
    <property type="match status" value="1"/>
</dbReference>
<evidence type="ECO:0000256" key="1">
    <source>
        <dbReference type="ARBA" id="ARBA00004571"/>
    </source>
</evidence>
<evidence type="ECO:0000256" key="6">
    <source>
        <dbReference type="ARBA" id="ARBA00023004"/>
    </source>
</evidence>
<keyword evidence="10 11" id="KW-0998">Cell outer membrane</keyword>
<dbReference type="InterPro" id="IPR036942">
    <property type="entry name" value="Beta-barrel_TonB_sf"/>
</dbReference>
<evidence type="ECO:0000256" key="2">
    <source>
        <dbReference type="ARBA" id="ARBA00022448"/>
    </source>
</evidence>
<dbReference type="InterPro" id="IPR012910">
    <property type="entry name" value="Plug_dom"/>
</dbReference>
<dbReference type="PANTHER" id="PTHR32552:SF81">
    <property type="entry name" value="TONB-DEPENDENT OUTER MEMBRANE RECEPTOR"/>
    <property type="match status" value="1"/>
</dbReference>
<dbReference type="Gene3D" id="2.40.170.20">
    <property type="entry name" value="TonB-dependent receptor, beta-barrel domain"/>
    <property type="match status" value="1"/>
</dbReference>
<keyword evidence="9 11" id="KW-0472">Membrane</keyword>
<keyword evidence="7" id="KW-0406">Ion transport</keyword>
<dbReference type="RefSeq" id="WP_353108499.1">
    <property type="nucleotide sequence ID" value="NZ_APND01000001.1"/>
</dbReference>
<protein>
    <submittedName>
        <fullName evidence="16">TonB-dependent receptor</fullName>
    </submittedName>
</protein>
<keyword evidence="13" id="KW-0732">Signal</keyword>
<gene>
    <name evidence="16" type="ORF">SADO_01070</name>
</gene>
<dbReference type="Pfam" id="PF00593">
    <property type="entry name" value="TonB_dep_Rec_b-barrel"/>
    <property type="match status" value="1"/>
</dbReference>
<dbReference type="CDD" id="cd01347">
    <property type="entry name" value="ligand_gated_channel"/>
    <property type="match status" value="1"/>
</dbReference>
<evidence type="ECO:0000256" key="4">
    <source>
        <dbReference type="ARBA" id="ARBA00022496"/>
    </source>
</evidence>
<feature type="domain" description="TonB-dependent receptor plug" evidence="15">
    <location>
        <begin position="57"/>
        <end position="167"/>
    </location>
</feature>
<evidence type="ECO:0000256" key="3">
    <source>
        <dbReference type="ARBA" id="ARBA00022452"/>
    </source>
</evidence>
<evidence type="ECO:0000256" key="7">
    <source>
        <dbReference type="ARBA" id="ARBA00023065"/>
    </source>
</evidence>
<keyword evidence="6" id="KW-0408">Iron</keyword>
<dbReference type="Proteomes" id="UP001460888">
    <property type="component" value="Unassembled WGS sequence"/>
</dbReference>
<dbReference type="InterPro" id="IPR037066">
    <property type="entry name" value="Plug_dom_sf"/>
</dbReference>
<keyword evidence="16" id="KW-0675">Receptor</keyword>
<feature type="domain" description="TonB-dependent receptor-like beta-barrel" evidence="14">
    <location>
        <begin position="256"/>
        <end position="665"/>
    </location>
</feature>
<keyword evidence="2 11" id="KW-0813">Transport</keyword>
<evidence type="ECO:0000256" key="5">
    <source>
        <dbReference type="ARBA" id="ARBA00022692"/>
    </source>
</evidence>
<evidence type="ECO:0000259" key="15">
    <source>
        <dbReference type="Pfam" id="PF07715"/>
    </source>
</evidence>
<comment type="caution">
    <text evidence="16">The sequence shown here is derived from an EMBL/GenBank/DDBJ whole genome shotgun (WGS) entry which is preliminary data.</text>
</comment>
<keyword evidence="5 11" id="KW-0812">Transmembrane</keyword>
<name>A0ABV2AXE2_9GAMM</name>
<dbReference type="InterPro" id="IPR039426">
    <property type="entry name" value="TonB-dep_rcpt-like"/>
</dbReference>
<dbReference type="Gene3D" id="2.170.130.10">
    <property type="entry name" value="TonB-dependent receptor, plug domain"/>
    <property type="match status" value="1"/>
</dbReference>
<dbReference type="InterPro" id="IPR000531">
    <property type="entry name" value="Beta-barrel_TonB"/>
</dbReference>
<evidence type="ECO:0000259" key="14">
    <source>
        <dbReference type="Pfam" id="PF00593"/>
    </source>
</evidence>
<evidence type="ECO:0000256" key="10">
    <source>
        <dbReference type="ARBA" id="ARBA00023237"/>
    </source>
</evidence>
<evidence type="ECO:0000256" key="11">
    <source>
        <dbReference type="PROSITE-ProRule" id="PRU01360"/>
    </source>
</evidence>
<evidence type="ECO:0000256" key="8">
    <source>
        <dbReference type="ARBA" id="ARBA00023077"/>
    </source>
</evidence>
<comment type="subcellular location">
    <subcellularLocation>
        <location evidence="1 11">Cell outer membrane</location>
        <topology evidence="1 11">Multi-pass membrane protein</topology>
    </subcellularLocation>
</comment>